<organism evidence="1 2">
    <name type="scientific">Gossypium armourianum</name>
    <dbReference type="NCBI Taxonomy" id="34283"/>
    <lineage>
        <taxon>Eukaryota</taxon>
        <taxon>Viridiplantae</taxon>
        <taxon>Streptophyta</taxon>
        <taxon>Embryophyta</taxon>
        <taxon>Tracheophyta</taxon>
        <taxon>Spermatophyta</taxon>
        <taxon>Magnoliopsida</taxon>
        <taxon>eudicotyledons</taxon>
        <taxon>Gunneridae</taxon>
        <taxon>Pentapetalae</taxon>
        <taxon>rosids</taxon>
        <taxon>malvids</taxon>
        <taxon>Malvales</taxon>
        <taxon>Malvaceae</taxon>
        <taxon>Malvoideae</taxon>
        <taxon>Gossypium</taxon>
    </lineage>
</organism>
<evidence type="ECO:0000313" key="1">
    <source>
        <dbReference type="EMBL" id="MBA0832625.1"/>
    </source>
</evidence>
<evidence type="ECO:0000313" key="2">
    <source>
        <dbReference type="Proteomes" id="UP000593575"/>
    </source>
</evidence>
<protein>
    <recommendedName>
        <fullName evidence="3">Retrovirus-related Pol polyprotein from transposon TNT 1-94</fullName>
    </recommendedName>
</protein>
<comment type="caution">
    <text evidence="1">The sequence shown here is derived from an EMBL/GenBank/DDBJ whole genome shotgun (WGS) entry which is preliminary data.</text>
</comment>
<feature type="non-terminal residue" evidence="1">
    <location>
        <position position="94"/>
    </location>
</feature>
<dbReference type="AlphaFoldDB" id="A0A7J9JGL0"/>
<dbReference type="Proteomes" id="UP000593575">
    <property type="component" value="Unassembled WGS sequence"/>
</dbReference>
<reference evidence="1 2" key="1">
    <citation type="journal article" date="2019" name="Genome Biol. Evol.">
        <title>Insights into the evolution of the New World diploid cottons (Gossypium, subgenus Houzingenia) based on genome sequencing.</title>
        <authorList>
            <person name="Grover C.E."/>
            <person name="Arick M.A. 2nd"/>
            <person name="Thrash A."/>
            <person name="Conover J.L."/>
            <person name="Sanders W.S."/>
            <person name="Peterson D.G."/>
            <person name="Frelichowski J.E."/>
            <person name="Scheffler J.A."/>
            <person name="Scheffler B.E."/>
            <person name="Wendel J.F."/>
        </authorList>
    </citation>
    <scope>NUCLEOTIDE SEQUENCE [LARGE SCALE GENOMIC DNA]</scope>
    <source>
        <strain evidence="1">6</strain>
        <tissue evidence="1">Leaf</tissue>
    </source>
</reference>
<evidence type="ECO:0008006" key="3">
    <source>
        <dbReference type="Google" id="ProtNLM"/>
    </source>
</evidence>
<accession>A0A7J9JGL0</accession>
<dbReference type="Pfam" id="PF14223">
    <property type="entry name" value="Retrotran_gag_2"/>
    <property type="match status" value="1"/>
</dbReference>
<name>A0A7J9JGL0_9ROSI</name>
<gene>
    <name evidence="1" type="ORF">Goarm_017007</name>
</gene>
<dbReference type="EMBL" id="JABFAE010000007">
    <property type="protein sequence ID" value="MBA0832625.1"/>
    <property type="molecule type" value="Genomic_DNA"/>
</dbReference>
<keyword evidence="2" id="KW-1185">Reference proteome</keyword>
<proteinExistence type="predicted"/>
<sequence length="94" mass="11071">MMSILVQTGLKNVVTEKKHENLNQTEWEELDELLMEKTSSTLWKMLETLYVTKSLANLLVLKQRLFTFLMNKCELLIDHISQFNTLLNDLKNVE</sequence>